<evidence type="ECO:0000313" key="7">
    <source>
        <dbReference type="EMBL" id="SEG28103.1"/>
    </source>
</evidence>
<dbReference type="RefSeq" id="WP_317046376.1">
    <property type="nucleotide sequence ID" value="NZ_CP049246.1"/>
</dbReference>
<dbReference type="GO" id="GO:0006457">
    <property type="term" value="P:protein folding"/>
    <property type="evidence" value="ECO:0007669"/>
    <property type="project" value="InterPro"/>
</dbReference>
<comment type="similarity">
    <text evidence="1 3 5">Belongs to the GrpE family.</text>
</comment>
<keyword evidence="2 3" id="KW-0143">Chaperone</keyword>
<accession>A0A1H5YV25</accession>
<dbReference type="Pfam" id="PF01025">
    <property type="entry name" value="GrpE"/>
    <property type="match status" value="1"/>
</dbReference>
<dbReference type="InterPro" id="IPR009012">
    <property type="entry name" value="GrpE_head"/>
</dbReference>
<dbReference type="PROSITE" id="PS01071">
    <property type="entry name" value="GRPE"/>
    <property type="match status" value="1"/>
</dbReference>
<dbReference type="EMBL" id="FNUT01000006">
    <property type="protein sequence ID" value="SEG28103.1"/>
    <property type="molecule type" value="Genomic_DNA"/>
</dbReference>
<protein>
    <recommendedName>
        <fullName evidence="3 4">Protein GrpE</fullName>
    </recommendedName>
    <alternativeName>
        <fullName evidence="3">HSP-70 cofactor</fullName>
    </alternativeName>
</protein>
<dbReference type="GO" id="GO:0005737">
    <property type="term" value="C:cytoplasm"/>
    <property type="evidence" value="ECO:0007669"/>
    <property type="project" value="UniProtKB-SubCell"/>
</dbReference>
<dbReference type="GO" id="GO:0042803">
    <property type="term" value="F:protein homodimerization activity"/>
    <property type="evidence" value="ECO:0007669"/>
    <property type="project" value="InterPro"/>
</dbReference>
<gene>
    <name evidence="3" type="primary">grpE</name>
    <name evidence="7" type="ORF">SAMN05421877_106145</name>
</gene>
<comment type="subcellular location">
    <subcellularLocation>
        <location evidence="3">Cytoplasm</location>
    </subcellularLocation>
</comment>
<reference evidence="8" key="1">
    <citation type="submission" date="2016-10" db="EMBL/GenBank/DDBJ databases">
        <authorList>
            <person name="Varghese N."/>
            <person name="Submissions S."/>
        </authorList>
    </citation>
    <scope>NUCLEOTIDE SEQUENCE [LARGE SCALE GENOMIC DNA]</scope>
    <source>
        <strain evidence="8">DSM 22361</strain>
    </source>
</reference>
<dbReference type="SUPFAM" id="SSF51064">
    <property type="entry name" value="Head domain of nucleotide exchange factor GrpE"/>
    <property type="match status" value="1"/>
</dbReference>
<keyword evidence="3" id="KW-0963">Cytoplasm</keyword>
<evidence type="ECO:0000256" key="2">
    <source>
        <dbReference type="ARBA" id="ARBA00023186"/>
    </source>
</evidence>
<comment type="subunit">
    <text evidence="3">Homodimer.</text>
</comment>
<keyword evidence="3 4" id="KW-0346">Stress response</keyword>
<dbReference type="SUPFAM" id="SSF58014">
    <property type="entry name" value="Coiled-coil domain of nucleotide exchange factor GrpE"/>
    <property type="match status" value="1"/>
</dbReference>
<dbReference type="PANTHER" id="PTHR21237:SF23">
    <property type="entry name" value="GRPE PROTEIN HOMOLOG, MITOCHONDRIAL"/>
    <property type="match status" value="1"/>
</dbReference>
<dbReference type="Gene3D" id="2.30.22.10">
    <property type="entry name" value="Head domain of nucleotide exchange factor GrpE"/>
    <property type="match status" value="1"/>
</dbReference>
<evidence type="ECO:0000256" key="1">
    <source>
        <dbReference type="ARBA" id="ARBA00009054"/>
    </source>
</evidence>
<name>A0A1H5YV25_9SPHI</name>
<evidence type="ECO:0000313" key="8">
    <source>
        <dbReference type="Proteomes" id="UP000236731"/>
    </source>
</evidence>
<dbReference type="PANTHER" id="PTHR21237">
    <property type="entry name" value="GRPE PROTEIN"/>
    <property type="match status" value="1"/>
</dbReference>
<feature type="compositionally biased region" description="Polar residues" evidence="6">
    <location>
        <begin position="21"/>
        <end position="35"/>
    </location>
</feature>
<organism evidence="7 8">
    <name type="scientific">Sphingobacterium lactis</name>
    <dbReference type="NCBI Taxonomy" id="797291"/>
    <lineage>
        <taxon>Bacteria</taxon>
        <taxon>Pseudomonadati</taxon>
        <taxon>Bacteroidota</taxon>
        <taxon>Sphingobacteriia</taxon>
        <taxon>Sphingobacteriales</taxon>
        <taxon>Sphingobacteriaceae</taxon>
        <taxon>Sphingobacterium</taxon>
    </lineage>
</organism>
<comment type="function">
    <text evidence="3 4">Participates actively in the response to hyperosmotic and heat shock by preventing the aggregation of stress-denatured proteins, in association with DnaK and GrpE. It is the nucleotide exchange factor for DnaK and may function as a thermosensor. Unfolded proteins bind initially to DnaJ; upon interaction with the DnaJ-bound protein, DnaK hydrolyzes its bound ATP, resulting in the formation of a stable complex. GrpE releases ADP from DnaK; ATP binding to DnaK triggers the release of the substrate protein, thus completing the reaction cycle. Several rounds of ATP-dependent interactions between DnaJ, DnaK and GrpE are required for fully efficient folding.</text>
</comment>
<dbReference type="GO" id="GO:0000774">
    <property type="term" value="F:adenyl-nucleotide exchange factor activity"/>
    <property type="evidence" value="ECO:0007669"/>
    <property type="project" value="InterPro"/>
</dbReference>
<dbReference type="InterPro" id="IPR013805">
    <property type="entry name" value="GrpE_CC"/>
</dbReference>
<proteinExistence type="inferred from homology"/>
<dbReference type="Proteomes" id="UP000236731">
    <property type="component" value="Unassembled WGS sequence"/>
</dbReference>
<dbReference type="HAMAP" id="MF_01151">
    <property type="entry name" value="GrpE"/>
    <property type="match status" value="1"/>
</dbReference>
<keyword evidence="8" id="KW-1185">Reference proteome</keyword>
<dbReference type="AlphaFoldDB" id="A0A1H5YV25"/>
<dbReference type="InterPro" id="IPR000740">
    <property type="entry name" value="GrpE"/>
</dbReference>
<evidence type="ECO:0000256" key="5">
    <source>
        <dbReference type="RuleBase" id="RU004478"/>
    </source>
</evidence>
<dbReference type="CDD" id="cd00446">
    <property type="entry name" value="GrpE"/>
    <property type="match status" value="1"/>
</dbReference>
<dbReference type="Gene3D" id="3.90.20.20">
    <property type="match status" value="1"/>
</dbReference>
<dbReference type="PRINTS" id="PR00773">
    <property type="entry name" value="GRPEPROTEIN"/>
</dbReference>
<evidence type="ECO:0000256" key="3">
    <source>
        <dbReference type="HAMAP-Rule" id="MF_01151"/>
    </source>
</evidence>
<sequence length="172" mass="19628">MMNENENMQDPEFNSDEHVENTSTETQDLTNQLQEANDKYARLFAEFDNYKKRTSREKVELLQSAGKDVIIKLLPVLDDFDRALGFMKDIPNDDPVKQGVDLVYNKLQKTMDQLGVKEINVIGQPFDPEFQEAITSIPAPSDDLKNKVIDVIEKGYLMNDSVIRFAKVVVGQ</sequence>
<dbReference type="GO" id="GO:0051082">
    <property type="term" value="F:unfolded protein binding"/>
    <property type="evidence" value="ECO:0007669"/>
    <property type="project" value="TreeGrafter"/>
</dbReference>
<evidence type="ECO:0000256" key="6">
    <source>
        <dbReference type="SAM" id="MobiDB-lite"/>
    </source>
</evidence>
<dbReference type="GO" id="GO:0051087">
    <property type="term" value="F:protein-folding chaperone binding"/>
    <property type="evidence" value="ECO:0007669"/>
    <property type="project" value="InterPro"/>
</dbReference>
<evidence type="ECO:0000256" key="4">
    <source>
        <dbReference type="RuleBase" id="RU000639"/>
    </source>
</evidence>
<feature type="region of interest" description="Disordered" evidence="6">
    <location>
        <begin position="1"/>
        <end position="35"/>
    </location>
</feature>